<feature type="transmembrane region" description="Helical" evidence="1">
    <location>
        <begin position="103"/>
        <end position="125"/>
    </location>
</feature>
<name>A0A542DV41_9ACTN</name>
<keyword evidence="1" id="KW-0472">Membrane</keyword>
<feature type="transmembrane region" description="Helical" evidence="1">
    <location>
        <begin position="72"/>
        <end position="91"/>
    </location>
</feature>
<dbReference type="EMBL" id="VFMM01000003">
    <property type="protein sequence ID" value="TQJ06906.1"/>
    <property type="molecule type" value="Genomic_DNA"/>
</dbReference>
<accession>A0A542DV41</accession>
<protein>
    <recommendedName>
        <fullName evidence="4">DoxX-like protein</fullName>
    </recommendedName>
</protein>
<proteinExistence type="predicted"/>
<dbReference type="Proteomes" id="UP000316298">
    <property type="component" value="Unassembled WGS sequence"/>
</dbReference>
<feature type="transmembrane region" description="Helical" evidence="1">
    <location>
        <begin position="7"/>
        <end position="26"/>
    </location>
</feature>
<organism evidence="2 3">
    <name type="scientific">Kribbella jejuensis</name>
    <dbReference type="NCBI Taxonomy" id="236068"/>
    <lineage>
        <taxon>Bacteria</taxon>
        <taxon>Bacillati</taxon>
        <taxon>Actinomycetota</taxon>
        <taxon>Actinomycetes</taxon>
        <taxon>Propionibacteriales</taxon>
        <taxon>Kribbellaceae</taxon>
        <taxon>Kribbella</taxon>
    </lineage>
</organism>
<keyword evidence="1" id="KW-0812">Transmembrane</keyword>
<evidence type="ECO:0000313" key="3">
    <source>
        <dbReference type="Proteomes" id="UP000316298"/>
    </source>
</evidence>
<evidence type="ECO:0008006" key="4">
    <source>
        <dbReference type="Google" id="ProtNLM"/>
    </source>
</evidence>
<comment type="caution">
    <text evidence="2">The sequence shown here is derived from an EMBL/GenBank/DDBJ whole genome shotgun (WGS) entry which is preliminary data.</text>
</comment>
<keyword evidence="3" id="KW-1185">Reference proteome</keyword>
<keyword evidence="1" id="KW-1133">Transmembrane helix</keyword>
<dbReference type="OrthoDB" id="74134at2"/>
<dbReference type="AlphaFoldDB" id="A0A542DV41"/>
<reference evidence="2 3" key="1">
    <citation type="submission" date="2019-06" db="EMBL/GenBank/DDBJ databases">
        <title>Sequencing the genomes of 1000 actinobacteria strains.</title>
        <authorList>
            <person name="Klenk H.-P."/>
        </authorList>
    </citation>
    <scope>NUCLEOTIDE SEQUENCE [LARGE SCALE GENOMIC DNA]</scope>
    <source>
        <strain evidence="2 3">DSM 17305</strain>
    </source>
</reference>
<feature type="transmembrane region" description="Helical" evidence="1">
    <location>
        <begin position="46"/>
        <end position="65"/>
    </location>
</feature>
<gene>
    <name evidence="2" type="ORF">FB475_6582</name>
</gene>
<sequence length="129" mass="13926">MRTYVRTVLVVFAVFELLLGLWLSIVPKTFYDHVPTVNWTPPYSDHLFHDFGGASLGLGIVLAAAAIRLDRFLTVVALIAYLAYAGPHLFFHLGHLDGGSVVLSTGLAVILALMVLIPLSALAGARRLA</sequence>
<dbReference type="RefSeq" id="WP_141861481.1">
    <property type="nucleotide sequence ID" value="NZ_BAAAKA010000010.1"/>
</dbReference>
<evidence type="ECO:0000256" key="1">
    <source>
        <dbReference type="SAM" id="Phobius"/>
    </source>
</evidence>
<evidence type="ECO:0000313" key="2">
    <source>
        <dbReference type="EMBL" id="TQJ06906.1"/>
    </source>
</evidence>